<proteinExistence type="inferred from homology"/>
<dbReference type="Pfam" id="PF00528">
    <property type="entry name" value="BPD_transp_1"/>
    <property type="match status" value="1"/>
</dbReference>
<keyword evidence="6 7" id="KW-0472">Membrane</keyword>
<feature type="transmembrane region" description="Helical" evidence="7">
    <location>
        <begin position="12"/>
        <end position="32"/>
    </location>
</feature>
<dbReference type="PANTHER" id="PTHR43227:SF8">
    <property type="entry name" value="DIACETYLCHITOBIOSE UPTAKE SYSTEM PERMEASE PROTEIN DASB"/>
    <property type="match status" value="1"/>
</dbReference>
<dbReference type="CDD" id="cd06261">
    <property type="entry name" value="TM_PBP2"/>
    <property type="match status" value="1"/>
</dbReference>
<keyword evidence="10" id="KW-1185">Reference proteome</keyword>
<gene>
    <name evidence="9" type="ORF">EDD78_11025</name>
</gene>
<dbReference type="PROSITE" id="PS51257">
    <property type="entry name" value="PROKAR_LIPOPROTEIN"/>
    <property type="match status" value="1"/>
</dbReference>
<evidence type="ECO:0000256" key="1">
    <source>
        <dbReference type="ARBA" id="ARBA00004651"/>
    </source>
</evidence>
<evidence type="ECO:0000256" key="6">
    <source>
        <dbReference type="ARBA" id="ARBA00023136"/>
    </source>
</evidence>
<evidence type="ECO:0000256" key="2">
    <source>
        <dbReference type="ARBA" id="ARBA00022448"/>
    </source>
</evidence>
<protein>
    <submittedName>
        <fullName evidence="9">Carbohydrate ABC transporter membrane protein 1 (CUT1 family)</fullName>
    </submittedName>
</protein>
<keyword evidence="2 7" id="KW-0813">Transport</keyword>
<feature type="transmembrane region" description="Helical" evidence="7">
    <location>
        <begin position="74"/>
        <end position="95"/>
    </location>
</feature>
<comment type="similarity">
    <text evidence="7">Belongs to the binding-protein-dependent transport system permease family.</text>
</comment>
<organism evidence="9 10">
    <name type="scientific">Harryflintia acetispora</name>
    <dbReference type="NCBI Taxonomy" id="1849041"/>
    <lineage>
        <taxon>Bacteria</taxon>
        <taxon>Bacillati</taxon>
        <taxon>Bacillota</taxon>
        <taxon>Clostridia</taxon>
        <taxon>Eubacteriales</taxon>
        <taxon>Oscillospiraceae</taxon>
        <taxon>Harryflintia</taxon>
    </lineage>
</organism>
<dbReference type="GO" id="GO:0055085">
    <property type="term" value="P:transmembrane transport"/>
    <property type="evidence" value="ECO:0007669"/>
    <property type="project" value="InterPro"/>
</dbReference>
<name>A0A9X8UHU3_9FIRM</name>
<dbReference type="SUPFAM" id="SSF161098">
    <property type="entry name" value="MetI-like"/>
    <property type="match status" value="1"/>
</dbReference>
<dbReference type="RefSeq" id="WP_079699900.1">
    <property type="nucleotide sequence ID" value="NZ_JADNAH010000014.1"/>
</dbReference>
<feature type="transmembrane region" description="Helical" evidence="7">
    <location>
        <begin position="147"/>
        <end position="169"/>
    </location>
</feature>
<reference evidence="9 10" key="1">
    <citation type="submission" date="2019-03" db="EMBL/GenBank/DDBJ databases">
        <title>Genomic Encyclopedia of Type Strains, Phase IV (KMG-IV): sequencing the most valuable type-strain genomes for metagenomic binning, comparative biology and taxonomic classification.</title>
        <authorList>
            <person name="Goeker M."/>
        </authorList>
    </citation>
    <scope>NUCLEOTIDE SEQUENCE [LARGE SCALE GENOMIC DNA]</scope>
    <source>
        <strain evidence="9 10">DSM 100433</strain>
    </source>
</reference>
<dbReference type="InterPro" id="IPR050809">
    <property type="entry name" value="UgpAE/MalFG_permease"/>
</dbReference>
<keyword evidence="3" id="KW-1003">Cell membrane</keyword>
<keyword evidence="5 7" id="KW-1133">Transmembrane helix</keyword>
<dbReference type="GO" id="GO:0005886">
    <property type="term" value="C:plasma membrane"/>
    <property type="evidence" value="ECO:0007669"/>
    <property type="project" value="UniProtKB-SubCell"/>
</dbReference>
<evidence type="ECO:0000259" key="8">
    <source>
        <dbReference type="PROSITE" id="PS50928"/>
    </source>
</evidence>
<feature type="transmembrane region" description="Helical" evidence="7">
    <location>
        <begin position="107"/>
        <end position="127"/>
    </location>
</feature>
<dbReference type="EMBL" id="SLUK01000010">
    <property type="protein sequence ID" value="TCL42401.1"/>
    <property type="molecule type" value="Genomic_DNA"/>
</dbReference>
<sequence>MDKLLRDKKAIAAFVLPAMLVYACIVLVPIVWSATYTVYDGVPGLDFRFVGSQNFTTLFRDRDFWMAVTTNLKYVAGVVTGQIGLGLLLAFMLMFGLRSHKNLVRTILFFPVVLPSVAIGQMFVKILEIQPQYGLFNSLLEVVGLGAYAKGWLGESSTALICCIIADIWKAMGLYATLFYSGLLDIPGDVIEASQIDGATGPQRVRYILLPMLKPIIMMALVLSMTGTLKVFDSIYALTGGGPGNATRMPTMYMQTTAFVYQQYGYGSTIAIFIMIECLFFSLIINKLLSKDNTI</sequence>
<dbReference type="OrthoDB" id="367897at2"/>
<comment type="subcellular location">
    <subcellularLocation>
        <location evidence="1 7">Cell membrane</location>
        <topology evidence="1 7">Multi-pass membrane protein</topology>
    </subcellularLocation>
</comment>
<dbReference type="AlphaFoldDB" id="A0A9X8UHU3"/>
<feature type="transmembrane region" description="Helical" evidence="7">
    <location>
        <begin position="216"/>
        <end position="239"/>
    </location>
</feature>
<evidence type="ECO:0000256" key="5">
    <source>
        <dbReference type="ARBA" id="ARBA00022989"/>
    </source>
</evidence>
<dbReference type="PANTHER" id="PTHR43227">
    <property type="entry name" value="BLL4140 PROTEIN"/>
    <property type="match status" value="1"/>
</dbReference>
<feature type="domain" description="ABC transmembrane type-1" evidence="8">
    <location>
        <begin position="68"/>
        <end position="285"/>
    </location>
</feature>
<comment type="caution">
    <text evidence="9">The sequence shown here is derived from an EMBL/GenBank/DDBJ whole genome shotgun (WGS) entry which is preliminary data.</text>
</comment>
<dbReference type="InterPro" id="IPR000515">
    <property type="entry name" value="MetI-like"/>
</dbReference>
<accession>A0A9X8UHU3</accession>
<feature type="transmembrane region" description="Helical" evidence="7">
    <location>
        <begin position="264"/>
        <end position="285"/>
    </location>
</feature>
<dbReference type="Gene3D" id="1.10.3720.10">
    <property type="entry name" value="MetI-like"/>
    <property type="match status" value="1"/>
</dbReference>
<evidence type="ECO:0000313" key="9">
    <source>
        <dbReference type="EMBL" id="TCL42401.1"/>
    </source>
</evidence>
<dbReference type="PROSITE" id="PS50928">
    <property type="entry name" value="ABC_TM1"/>
    <property type="match status" value="1"/>
</dbReference>
<evidence type="ECO:0000256" key="3">
    <source>
        <dbReference type="ARBA" id="ARBA00022475"/>
    </source>
</evidence>
<keyword evidence="4 7" id="KW-0812">Transmembrane</keyword>
<dbReference type="Proteomes" id="UP000294682">
    <property type="component" value="Unassembled WGS sequence"/>
</dbReference>
<evidence type="ECO:0000256" key="4">
    <source>
        <dbReference type="ARBA" id="ARBA00022692"/>
    </source>
</evidence>
<evidence type="ECO:0000313" key="10">
    <source>
        <dbReference type="Proteomes" id="UP000294682"/>
    </source>
</evidence>
<dbReference type="InterPro" id="IPR035906">
    <property type="entry name" value="MetI-like_sf"/>
</dbReference>
<evidence type="ECO:0000256" key="7">
    <source>
        <dbReference type="RuleBase" id="RU363032"/>
    </source>
</evidence>